<organism evidence="2 3">
    <name type="scientific">Leersia perrieri</name>
    <dbReference type="NCBI Taxonomy" id="77586"/>
    <lineage>
        <taxon>Eukaryota</taxon>
        <taxon>Viridiplantae</taxon>
        <taxon>Streptophyta</taxon>
        <taxon>Embryophyta</taxon>
        <taxon>Tracheophyta</taxon>
        <taxon>Spermatophyta</taxon>
        <taxon>Magnoliopsida</taxon>
        <taxon>Liliopsida</taxon>
        <taxon>Poales</taxon>
        <taxon>Poaceae</taxon>
        <taxon>BOP clade</taxon>
        <taxon>Oryzoideae</taxon>
        <taxon>Oryzeae</taxon>
        <taxon>Oryzinae</taxon>
        <taxon>Leersia</taxon>
    </lineage>
</organism>
<evidence type="ECO:0000256" key="1">
    <source>
        <dbReference type="SAM" id="MobiDB-lite"/>
    </source>
</evidence>
<feature type="region of interest" description="Disordered" evidence="1">
    <location>
        <begin position="1"/>
        <end position="30"/>
    </location>
</feature>
<reference evidence="2 3" key="1">
    <citation type="submission" date="2012-08" db="EMBL/GenBank/DDBJ databases">
        <title>Oryza genome evolution.</title>
        <authorList>
            <person name="Wing R.A."/>
        </authorList>
    </citation>
    <scope>NUCLEOTIDE SEQUENCE</scope>
</reference>
<dbReference type="Proteomes" id="UP000032180">
    <property type="component" value="Chromosome 11"/>
</dbReference>
<reference evidence="3" key="2">
    <citation type="submission" date="2013-12" db="EMBL/GenBank/DDBJ databases">
        <authorList>
            <person name="Yu Y."/>
            <person name="Lee S."/>
            <person name="de Baynast K."/>
            <person name="Wissotski M."/>
            <person name="Liu L."/>
            <person name="Talag J."/>
            <person name="Goicoechea J."/>
            <person name="Angelova A."/>
            <person name="Jetty R."/>
            <person name="Kudrna D."/>
            <person name="Golser W."/>
            <person name="Rivera L."/>
            <person name="Zhang J."/>
            <person name="Wing R."/>
        </authorList>
    </citation>
    <scope>NUCLEOTIDE SEQUENCE</scope>
</reference>
<protein>
    <submittedName>
        <fullName evidence="2">Uncharacterized protein</fullName>
    </submittedName>
</protein>
<name>A0A0D9XU39_9ORYZ</name>
<dbReference type="HOGENOM" id="CLU_1837992_0_0_1"/>
<evidence type="ECO:0000313" key="3">
    <source>
        <dbReference type="Proteomes" id="UP000032180"/>
    </source>
</evidence>
<sequence>MAAAGSTKGKQIAAGDGDDPPPPPPEAKKKVALSLAEVGRILSWVDTRRPIAMRRRPSPEGIISEGDCRVEYQARIRAAMDSCGKVMVDEDFVEERKFRVWEYRLEEESHDDYVDYDSDDSYFDWDEWFPYYLSSFTWLE</sequence>
<dbReference type="AlphaFoldDB" id="A0A0D9XU39"/>
<dbReference type="Gramene" id="LPERR11G15940.1">
    <property type="protein sequence ID" value="LPERR11G15940.1"/>
    <property type="gene ID" value="LPERR11G15940"/>
</dbReference>
<reference evidence="2" key="3">
    <citation type="submission" date="2015-04" db="UniProtKB">
        <authorList>
            <consortium name="EnsemblPlants"/>
        </authorList>
    </citation>
    <scope>IDENTIFICATION</scope>
</reference>
<keyword evidence="3" id="KW-1185">Reference proteome</keyword>
<proteinExistence type="predicted"/>
<accession>A0A0D9XU39</accession>
<dbReference type="EnsemblPlants" id="LPERR11G15940.1">
    <property type="protein sequence ID" value="LPERR11G15940.1"/>
    <property type="gene ID" value="LPERR11G15940"/>
</dbReference>
<evidence type="ECO:0000313" key="2">
    <source>
        <dbReference type="EnsemblPlants" id="LPERR11G15940.1"/>
    </source>
</evidence>